<organism evidence="1 2">
    <name type="scientific">Legionella shakespearei DSM 23087</name>
    <dbReference type="NCBI Taxonomy" id="1122169"/>
    <lineage>
        <taxon>Bacteria</taxon>
        <taxon>Pseudomonadati</taxon>
        <taxon>Pseudomonadota</taxon>
        <taxon>Gammaproteobacteria</taxon>
        <taxon>Legionellales</taxon>
        <taxon>Legionellaceae</taxon>
        <taxon>Legionella</taxon>
    </lineage>
</organism>
<dbReference type="EMBL" id="LNYW01000004">
    <property type="protein sequence ID" value="KTD66412.1"/>
    <property type="molecule type" value="Genomic_DNA"/>
</dbReference>
<evidence type="ECO:0000313" key="2">
    <source>
        <dbReference type="Proteomes" id="UP000054600"/>
    </source>
</evidence>
<reference evidence="1 2" key="1">
    <citation type="submission" date="2015-11" db="EMBL/GenBank/DDBJ databases">
        <title>Genomic analysis of 38 Legionella species identifies large and diverse effector repertoires.</title>
        <authorList>
            <person name="Burstein D."/>
            <person name="Amaro F."/>
            <person name="Zusman T."/>
            <person name="Lifshitz Z."/>
            <person name="Cohen O."/>
            <person name="Gilbert J.A."/>
            <person name="Pupko T."/>
            <person name="Shuman H.A."/>
            <person name="Segal G."/>
        </authorList>
    </citation>
    <scope>NUCLEOTIDE SEQUENCE [LARGE SCALE GENOMIC DNA]</scope>
    <source>
        <strain evidence="1 2">ATCC 49655</strain>
    </source>
</reference>
<dbReference type="AlphaFoldDB" id="A0A0W0ZB75"/>
<accession>A0A0W0ZB75</accession>
<protein>
    <submittedName>
        <fullName evidence="1">Uncharacterized protein</fullName>
    </submittedName>
</protein>
<evidence type="ECO:0000313" key="1">
    <source>
        <dbReference type="EMBL" id="KTD66412.1"/>
    </source>
</evidence>
<proteinExistence type="predicted"/>
<dbReference type="Proteomes" id="UP000054600">
    <property type="component" value="Unassembled WGS sequence"/>
</dbReference>
<sequence length="74" mass="8052">MAKQDRIAARLACNRDGATAIPAASRPGYTPCQNSVVLSASFCAKDLLKVAWCQYLEILRAKRRAQDDVDRGVG</sequence>
<gene>
    <name evidence="1" type="ORF">Lsha_0094</name>
</gene>
<comment type="caution">
    <text evidence="1">The sequence shown here is derived from an EMBL/GenBank/DDBJ whole genome shotgun (WGS) entry which is preliminary data.</text>
</comment>
<keyword evidence="2" id="KW-1185">Reference proteome</keyword>
<name>A0A0W0ZB75_9GAMM</name>